<dbReference type="PROSITE" id="PS51257">
    <property type="entry name" value="PROKAR_LIPOPROTEIN"/>
    <property type="match status" value="1"/>
</dbReference>
<dbReference type="SUPFAM" id="SSF63829">
    <property type="entry name" value="Calcium-dependent phosphotriesterase"/>
    <property type="match status" value="1"/>
</dbReference>
<protein>
    <recommendedName>
        <fullName evidence="4">SMP-30/Gluconolactonase/LRE-like region domain-containing protein</fullName>
    </recommendedName>
</protein>
<dbReference type="Gene3D" id="2.120.10.30">
    <property type="entry name" value="TolB, C-terminal domain"/>
    <property type="match status" value="1"/>
</dbReference>
<proteinExistence type="predicted"/>
<keyword evidence="1" id="KW-0732">Signal</keyword>
<dbReference type="EMBL" id="JELX01001588">
    <property type="protein sequence ID" value="KYF58472.1"/>
    <property type="molecule type" value="Genomic_DNA"/>
</dbReference>
<evidence type="ECO:0000313" key="2">
    <source>
        <dbReference type="EMBL" id="KYF58472.1"/>
    </source>
</evidence>
<dbReference type="AlphaFoldDB" id="A0A150PS44"/>
<sequence>MKSHPKRLAAALVSLSAVVLQACAEDAGPAAPEIRRVGGFTTPESVLHDEERDVYLVSNIVGSPVDKDDRGFISRVSPDGEVLDLTWIDGASEGVTLSAPKGMAIAGGKLYVADIDAVRVFDAGDGAPIQDIEVPGAGLLNDIAVMPDGAIVVSDTGVTLEGGAITGVGTDALVVIAPSGQVSRIVEGPALPHPNGVACADGEIWVAYLGAARVDVYDASGERRRELALPAGSLDGLVRLDDGRVLVSSWDAGAIFAIDPAGGAAPRVSTLADGLPSPADLGWDRSRNRLLVPLFNDDEVVLLDVR</sequence>
<organism evidence="2 3">
    <name type="scientific">Sorangium cellulosum</name>
    <name type="common">Polyangium cellulosum</name>
    <dbReference type="NCBI Taxonomy" id="56"/>
    <lineage>
        <taxon>Bacteria</taxon>
        <taxon>Pseudomonadati</taxon>
        <taxon>Myxococcota</taxon>
        <taxon>Polyangia</taxon>
        <taxon>Polyangiales</taxon>
        <taxon>Polyangiaceae</taxon>
        <taxon>Sorangium</taxon>
    </lineage>
</organism>
<comment type="caution">
    <text evidence="2">The sequence shown here is derived from an EMBL/GenBank/DDBJ whole genome shotgun (WGS) entry which is preliminary data.</text>
</comment>
<dbReference type="InterPro" id="IPR011042">
    <property type="entry name" value="6-blade_b-propeller_TolB-like"/>
</dbReference>
<gene>
    <name evidence="2" type="ORF">BE04_32890</name>
</gene>
<evidence type="ECO:0000256" key="1">
    <source>
        <dbReference type="SAM" id="SignalP"/>
    </source>
</evidence>
<name>A0A150PS44_SORCE</name>
<feature type="signal peptide" evidence="1">
    <location>
        <begin position="1"/>
        <end position="24"/>
    </location>
</feature>
<evidence type="ECO:0008006" key="4">
    <source>
        <dbReference type="Google" id="ProtNLM"/>
    </source>
</evidence>
<reference evidence="2 3" key="1">
    <citation type="submission" date="2014-02" db="EMBL/GenBank/DDBJ databases">
        <title>The small core and large imbalanced accessory genome model reveals a collaborative survival strategy of Sorangium cellulosum strains in nature.</title>
        <authorList>
            <person name="Han K."/>
            <person name="Peng R."/>
            <person name="Blom J."/>
            <person name="Li Y.-Z."/>
        </authorList>
    </citation>
    <scope>NUCLEOTIDE SEQUENCE [LARGE SCALE GENOMIC DNA]</scope>
    <source>
        <strain evidence="2 3">So0157-18</strain>
    </source>
</reference>
<feature type="chain" id="PRO_5007566203" description="SMP-30/Gluconolactonase/LRE-like region domain-containing protein" evidence="1">
    <location>
        <begin position="25"/>
        <end position="306"/>
    </location>
</feature>
<accession>A0A150PS44</accession>
<dbReference type="Proteomes" id="UP000075604">
    <property type="component" value="Unassembled WGS sequence"/>
</dbReference>
<evidence type="ECO:0000313" key="3">
    <source>
        <dbReference type="Proteomes" id="UP000075604"/>
    </source>
</evidence>